<keyword evidence="3" id="KW-1185">Reference proteome</keyword>
<dbReference type="Proteomes" id="UP001365542">
    <property type="component" value="Unassembled WGS sequence"/>
</dbReference>
<protein>
    <submittedName>
        <fullName evidence="2">Uncharacterized protein</fullName>
    </submittedName>
</protein>
<dbReference type="PANTHER" id="PTHR41244">
    <property type="entry name" value="RHAMNAN SYNTHESIS F"/>
    <property type="match status" value="1"/>
</dbReference>
<keyword evidence="1" id="KW-0812">Transmembrane</keyword>
<accession>A0AAV9X6B7</accession>
<evidence type="ECO:0000313" key="2">
    <source>
        <dbReference type="EMBL" id="KAK6537191.1"/>
    </source>
</evidence>
<evidence type="ECO:0000256" key="1">
    <source>
        <dbReference type="SAM" id="Phobius"/>
    </source>
</evidence>
<dbReference type="InterPro" id="IPR032719">
    <property type="entry name" value="WbsX"/>
</dbReference>
<dbReference type="Gene3D" id="3.20.20.80">
    <property type="entry name" value="Glycosidases"/>
    <property type="match status" value="1"/>
</dbReference>
<dbReference type="Pfam" id="PF14307">
    <property type="entry name" value="Glyco_tran_WbsX"/>
    <property type="match status" value="2"/>
</dbReference>
<dbReference type="EMBL" id="JAVHJO010000009">
    <property type="protein sequence ID" value="KAK6537191.1"/>
    <property type="molecule type" value="Genomic_DNA"/>
</dbReference>
<dbReference type="AlphaFoldDB" id="A0AAV9X6B7"/>
<organism evidence="2 3">
    <name type="scientific">Orbilia ellipsospora</name>
    <dbReference type="NCBI Taxonomy" id="2528407"/>
    <lineage>
        <taxon>Eukaryota</taxon>
        <taxon>Fungi</taxon>
        <taxon>Dikarya</taxon>
        <taxon>Ascomycota</taxon>
        <taxon>Pezizomycotina</taxon>
        <taxon>Orbiliomycetes</taxon>
        <taxon>Orbiliales</taxon>
        <taxon>Orbiliaceae</taxon>
        <taxon>Orbilia</taxon>
    </lineage>
</organism>
<reference evidence="2 3" key="1">
    <citation type="submission" date="2019-10" db="EMBL/GenBank/DDBJ databases">
        <authorList>
            <person name="Palmer J.M."/>
        </authorList>
    </citation>
    <scope>NUCLEOTIDE SEQUENCE [LARGE SCALE GENOMIC DNA]</scope>
    <source>
        <strain evidence="2 3">TWF694</strain>
    </source>
</reference>
<dbReference type="PANTHER" id="PTHR41244:SF1">
    <property type="entry name" value="GLYCOSYLTRANSFERASE"/>
    <property type="match status" value="1"/>
</dbReference>
<keyword evidence="1" id="KW-0472">Membrane</keyword>
<keyword evidence="1" id="KW-1133">Transmembrane helix</keyword>
<evidence type="ECO:0000313" key="3">
    <source>
        <dbReference type="Proteomes" id="UP001365542"/>
    </source>
</evidence>
<feature type="transmembrane region" description="Helical" evidence="1">
    <location>
        <begin position="49"/>
        <end position="70"/>
    </location>
</feature>
<comment type="caution">
    <text evidence="2">The sequence shown here is derived from an EMBL/GenBank/DDBJ whole genome shotgun (WGS) entry which is preliminary data.</text>
</comment>
<gene>
    <name evidence="2" type="ORF">TWF694_011388</name>
</gene>
<proteinExistence type="predicted"/>
<name>A0AAV9X6B7_9PEZI</name>
<sequence>MEDEKERFNVGFYSQLLSAPLALAKTMSNHSSKDSILSSFEGFRFRKSMAIKLTAFICVWLIVINSLILFRRPASTFYKELHLPLLTGSKSSDSEQSSGYSHNTWNGYSVKPIAYVFPQFHAIPENDNIWGLNWTEWDNVQRATHNTFGLETIRPHPSIGYYDGLEFTTRRRQGQYLRDSGFYGVAFHHYWFGGRPVMDGIISQMLIDGEPNIPFMLSWANEPWTSRWDGRDSSETFIAQDYGTLEDWRKHFDWLLPFFRSPQYIRSDGRLQFAVYKPSHVGKHAGPMYAAWRQWAIDEGLGGLDIIETKWGTDKWSDIPPDAVNQFMPHAGGTDQSKYPLERRLTKVFHRGSMVCWDTTPRHGTEAKTEPTCHPTTWMYSMIDLLRAIKADPNPLGNENFLFVNALNEWGEGNALEPSAQFGDRYGKAMKQALEISDKEHLWRHEYLAERAQTNKEIGELQNTTKADVCVIIHAHKWHKRDQIHNIEIMVRSLQKQNNPNWRAIIYESDRSDFVSDFVLNTFDSRISFFDLPRDLKNEERKPESGYAGFDRVMSEVSTFDPICGNSTYFLWAQASDSYHPTAFDAIVNGTRPADIYSLKIQSKHTIEHVTKGVQGDDEEATPEVKASKFMPYHQRCTRFINNEDKFCLTSIPDFGRFEFSATMFNTEKFLKTGLSFSPIDLPYTFAKNLTKSGWTFVTLKESSACHVMGLEAYSSCATSGNFWFDSPKLDEVRCYRASDFGNIIGKDIKKNDYMYYREHGQCMRYTRGEYLNKVADVTGTKKEKPKDEGGTHVVFVTVVVPPPKATKAAKAAGR</sequence>